<evidence type="ECO:0000256" key="1">
    <source>
        <dbReference type="ARBA" id="ARBA00004251"/>
    </source>
</evidence>
<evidence type="ECO:0000256" key="11">
    <source>
        <dbReference type="SAM" id="Phobius"/>
    </source>
</evidence>
<dbReference type="PANTHER" id="PTHR27004">
    <property type="entry name" value="RECEPTOR-LIKE PROTEIN 12 ISOFORM X1"/>
    <property type="match status" value="1"/>
</dbReference>
<comment type="similarity">
    <text evidence="2">Belongs to the RLP family.</text>
</comment>
<reference evidence="13" key="1">
    <citation type="journal article" date="2011" name="Nature">
        <title>Genome sequence and analysis of the tuber crop potato.</title>
        <authorList>
            <consortium name="The Potato Genome Sequencing Consortium"/>
        </authorList>
    </citation>
    <scope>NUCLEOTIDE SEQUENCE [LARGE SCALE GENOMIC DNA]</scope>
    <source>
        <strain evidence="13">cv. DM1-3 516 R44</strain>
    </source>
</reference>
<sequence length="242" mass="27283">MDVDEGKTGITLAINRTHRDYLYHVSLVIKVNEFDMRITSIMTSVDLSSNRFEGDIPNSIGSLSSLVLLNLSRNNFRGHIPAEIAKLLQLEALDLSWNRLIGEVPGQLSSLTFLEVLNLSYNHLAGRIPIGKQFNTFPDDSYCGNLDLCGFPLSKKCGNNNRPDESTLEQDDEDSFFASGFTWEAVVIGYGMIFGLLMGGLMFLLEKPKWFVNFAEDISQQIAAKKRRNQKKRRQGRGLRMN</sequence>
<dbReference type="Gene3D" id="3.80.10.10">
    <property type="entry name" value="Ribonuclease Inhibitor"/>
    <property type="match status" value="1"/>
</dbReference>
<evidence type="ECO:0000313" key="13">
    <source>
        <dbReference type="Proteomes" id="UP000011115"/>
    </source>
</evidence>
<dbReference type="Pfam" id="PF13855">
    <property type="entry name" value="LRR_8"/>
    <property type="match status" value="1"/>
</dbReference>
<reference evidence="12" key="2">
    <citation type="submission" date="2015-06" db="UniProtKB">
        <authorList>
            <consortium name="EnsemblPlants"/>
        </authorList>
    </citation>
    <scope>IDENTIFICATION</scope>
    <source>
        <strain evidence="12">DM1-3 516 R44</strain>
    </source>
</reference>
<evidence type="ECO:0000256" key="4">
    <source>
        <dbReference type="ARBA" id="ARBA00022614"/>
    </source>
</evidence>
<dbReference type="PaxDb" id="4113-PGSC0003DMT400063927"/>
<keyword evidence="8 11" id="KW-0472">Membrane</keyword>
<dbReference type="FunFam" id="3.80.10.10:FF:000111">
    <property type="entry name" value="LRR receptor-like serine/threonine-protein kinase ERECTA"/>
    <property type="match status" value="1"/>
</dbReference>
<dbReference type="eggNOG" id="KOG0619">
    <property type="taxonomic scope" value="Eukaryota"/>
</dbReference>
<feature type="transmembrane region" description="Helical" evidence="11">
    <location>
        <begin position="185"/>
        <end position="205"/>
    </location>
</feature>
<dbReference type="AlphaFoldDB" id="M1CBG4"/>
<keyword evidence="6" id="KW-0677">Repeat</keyword>
<name>M1CBG4_SOLTU</name>
<evidence type="ECO:0000256" key="6">
    <source>
        <dbReference type="ARBA" id="ARBA00022737"/>
    </source>
</evidence>
<evidence type="ECO:0000256" key="3">
    <source>
        <dbReference type="ARBA" id="ARBA00022475"/>
    </source>
</evidence>
<dbReference type="Pfam" id="PF00560">
    <property type="entry name" value="LRR_1"/>
    <property type="match status" value="1"/>
</dbReference>
<organism evidence="12 13">
    <name type="scientific">Solanum tuberosum</name>
    <name type="common">Potato</name>
    <dbReference type="NCBI Taxonomy" id="4113"/>
    <lineage>
        <taxon>Eukaryota</taxon>
        <taxon>Viridiplantae</taxon>
        <taxon>Streptophyta</taxon>
        <taxon>Embryophyta</taxon>
        <taxon>Tracheophyta</taxon>
        <taxon>Spermatophyta</taxon>
        <taxon>Magnoliopsida</taxon>
        <taxon>eudicotyledons</taxon>
        <taxon>Gunneridae</taxon>
        <taxon>Pentapetalae</taxon>
        <taxon>asterids</taxon>
        <taxon>lamiids</taxon>
        <taxon>Solanales</taxon>
        <taxon>Solanaceae</taxon>
        <taxon>Solanoideae</taxon>
        <taxon>Solaneae</taxon>
        <taxon>Solanum</taxon>
    </lineage>
</organism>
<dbReference type="InterPro" id="IPR032675">
    <property type="entry name" value="LRR_dom_sf"/>
</dbReference>
<dbReference type="GO" id="GO:0005886">
    <property type="term" value="C:plasma membrane"/>
    <property type="evidence" value="ECO:0007669"/>
    <property type="project" value="UniProtKB-SubCell"/>
</dbReference>
<dbReference type="HOGENOM" id="CLU_000288_18_11_1"/>
<keyword evidence="5 11" id="KW-0812">Transmembrane</keyword>
<dbReference type="Proteomes" id="UP000011115">
    <property type="component" value="Unassembled WGS sequence"/>
</dbReference>
<evidence type="ECO:0000256" key="5">
    <source>
        <dbReference type="ARBA" id="ARBA00022692"/>
    </source>
</evidence>
<dbReference type="STRING" id="4113.M1CBG4"/>
<evidence type="ECO:0000256" key="2">
    <source>
        <dbReference type="ARBA" id="ARBA00009592"/>
    </source>
</evidence>
<dbReference type="EnsemblPlants" id="PGSC0003DMT400063927">
    <property type="protein sequence ID" value="PGSC0003DMT400063927"/>
    <property type="gene ID" value="PGSC0003DMG401024846"/>
</dbReference>
<keyword evidence="9" id="KW-0675">Receptor</keyword>
<dbReference type="PANTHER" id="PTHR27004:SF333">
    <property type="entry name" value="RECEPTOR-LIKE PROTEIN 12"/>
    <property type="match status" value="1"/>
</dbReference>
<evidence type="ECO:0000256" key="7">
    <source>
        <dbReference type="ARBA" id="ARBA00022989"/>
    </source>
</evidence>
<dbReference type="InParanoid" id="M1CBG4"/>
<evidence type="ECO:0000256" key="10">
    <source>
        <dbReference type="ARBA" id="ARBA00023180"/>
    </source>
</evidence>
<accession>M1CBG4</accession>
<proteinExistence type="inferred from homology"/>
<keyword evidence="10" id="KW-0325">Glycoprotein</keyword>
<keyword evidence="7 11" id="KW-1133">Transmembrane helix</keyword>
<evidence type="ECO:0000256" key="8">
    <source>
        <dbReference type="ARBA" id="ARBA00023136"/>
    </source>
</evidence>
<dbReference type="Gramene" id="PGSC0003DMT400063927">
    <property type="protein sequence ID" value="PGSC0003DMT400063927"/>
    <property type="gene ID" value="PGSC0003DMG401024846"/>
</dbReference>
<keyword evidence="4" id="KW-0433">Leucine-rich repeat</keyword>
<dbReference type="OMA" id="ERIITRM"/>
<evidence type="ECO:0000256" key="9">
    <source>
        <dbReference type="ARBA" id="ARBA00023170"/>
    </source>
</evidence>
<keyword evidence="3" id="KW-1003">Cell membrane</keyword>
<dbReference type="SUPFAM" id="SSF52058">
    <property type="entry name" value="L domain-like"/>
    <property type="match status" value="1"/>
</dbReference>
<evidence type="ECO:0000313" key="12">
    <source>
        <dbReference type="EnsemblPlants" id="PGSC0003DMT400063927"/>
    </source>
</evidence>
<comment type="subcellular location">
    <subcellularLocation>
        <location evidence="1">Cell membrane</location>
        <topology evidence="1">Single-pass type I membrane protein</topology>
    </subcellularLocation>
</comment>
<protein>
    <submittedName>
        <fullName evidence="12">Uncharacterized protein</fullName>
    </submittedName>
</protein>
<dbReference type="PRINTS" id="PR00019">
    <property type="entry name" value="LEURICHRPT"/>
</dbReference>
<keyword evidence="13" id="KW-1185">Reference proteome</keyword>
<dbReference type="InterPro" id="IPR001611">
    <property type="entry name" value="Leu-rich_rpt"/>
</dbReference>